<keyword evidence="1" id="KW-1133">Transmembrane helix</keyword>
<dbReference type="RefSeq" id="WP_139198233.1">
    <property type="nucleotide sequence ID" value="NZ_FOBS01000006.1"/>
</dbReference>
<organism evidence="2 3">
    <name type="scientific">Syntrophus gentianae</name>
    <dbReference type="NCBI Taxonomy" id="43775"/>
    <lineage>
        <taxon>Bacteria</taxon>
        <taxon>Pseudomonadati</taxon>
        <taxon>Thermodesulfobacteriota</taxon>
        <taxon>Syntrophia</taxon>
        <taxon>Syntrophales</taxon>
        <taxon>Syntrophaceae</taxon>
        <taxon>Syntrophus</taxon>
    </lineage>
</organism>
<feature type="transmembrane region" description="Helical" evidence="1">
    <location>
        <begin position="135"/>
        <end position="158"/>
    </location>
</feature>
<dbReference type="Proteomes" id="UP000198744">
    <property type="component" value="Unassembled WGS sequence"/>
</dbReference>
<dbReference type="OrthoDB" id="9938775at2"/>
<evidence type="ECO:0008006" key="4">
    <source>
        <dbReference type="Google" id="ProtNLM"/>
    </source>
</evidence>
<proteinExistence type="predicted"/>
<name>A0A1H7WH01_9BACT</name>
<sequence length="166" mass="18694">MSRWNLLPLGLSVVFIIGTFYFDPSWRFSTKMVVHPDRVKDAMDLMKDWATWMSGIETAILGALGYLVKDGVQKKLVFPVICVVTFVGFALICSSYLLASIPSVLLRIDSGTNLDKSTVFDVYEMSLFNWTTSITLGYIAALQHVFWFLGLISAAWYFSRAIKINA</sequence>
<dbReference type="STRING" id="43775.SAMN04489760_106157"/>
<gene>
    <name evidence="2" type="ORF">SAMN04489760_106157</name>
</gene>
<keyword evidence="1" id="KW-0812">Transmembrane</keyword>
<keyword evidence="1" id="KW-0472">Membrane</keyword>
<dbReference type="AlphaFoldDB" id="A0A1H7WH01"/>
<protein>
    <recommendedName>
        <fullName evidence="4">DUF4149 domain-containing protein</fullName>
    </recommendedName>
</protein>
<feature type="transmembrane region" description="Helical" evidence="1">
    <location>
        <begin position="76"/>
        <end position="99"/>
    </location>
</feature>
<accession>A0A1H7WH01</accession>
<dbReference type="EMBL" id="FOBS01000006">
    <property type="protein sequence ID" value="SEM20740.1"/>
    <property type="molecule type" value="Genomic_DNA"/>
</dbReference>
<evidence type="ECO:0000256" key="1">
    <source>
        <dbReference type="SAM" id="Phobius"/>
    </source>
</evidence>
<evidence type="ECO:0000313" key="2">
    <source>
        <dbReference type="EMBL" id="SEM20740.1"/>
    </source>
</evidence>
<evidence type="ECO:0000313" key="3">
    <source>
        <dbReference type="Proteomes" id="UP000198744"/>
    </source>
</evidence>
<reference evidence="2 3" key="1">
    <citation type="submission" date="2016-10" db="EMBL/GenBank/DDBJ databases">
        <authorList>
            <person name="de Groot N.N."/>
        </authorList>
    </citation>
    <scope>NUCLEOTIDE SEQUENCE [LARGE SCALE GENOMIC DNA]</scope>
    <source>
        <strain evidence="2 3">DSM 8423</strain>
    </source>
</reference>
<keyword evidence="3" id="KW-1185">Reference proteome</keyword>
<feature type="transmembrane region" description="Helical" evidence="1">
    <location>
        <begin position="49"/>
        <end position="69"/>
    </location>
</feature>